<dbReference type="Gene3D" id="3.90.940.20">
    <property type="entry name" value="RPB5-like RNA polymerase subunit"/>
    <property type="match status" value="1"/>
</dbReference>
<dbReference type="InterPro" id="IPR035913">
    <property type="entry name" value="RPB5-like_sf"/>
</dbReference>
<dbReference type="GO" id="GO:0003677">
    <property type="term" value="F:DNA binding"/>
    <property type="evidence" value="ECO:0007669"/>
    <property type="project" value="InterPro"/>
</dbReference>
<protein>
    <submittedName>
        <fullName evidence="3">DNA-directed RNA polymerase subunit 6</fullName>
    </submittedName>
</protein>
<reference evidence="3" key="1">
    <citation type="submission" date="2017-06" db="EMBL/GenBank/DDBJ databases">
        <authorList>
            <person name="Assis F.L."/>
            <person name="Abrahao J.S."/>
            <person name="Silva L."/>
            <person name="Khalil J.B."/>
            <person name="Rodrigues R."/>
            <person name="Silva L.S."/>
            <person name="Boratto P."/>
            <person name="Andrade M."/>
            <person name="Kroon E.G."/>
            <person name="Ribeiro B."/>
            <person name="Bergier I."/>
            <person name="Seligmann H."/>
            <person name="Ghigo E."/>
            <person name="Colson P."/>
            <person name="Levasseur A."/>
            <person name="Raoult D."/>
            <person name="Scola B.L."/>
        </authorList>
    </citation>
    <scope>NUCLEOTIDE SEQUENCE</scope>
    <source>
        <strain evidence="3">Deep ocean</strain>
    </source>
</reference>
<dbReference type="GO" id="GO:0000428">
    <property type="term" value="C:DNA-directed RNA polymerase complex"/>
    <property type="evidence" value="ECO:0007669"/>
    <property type="project" value="UniProtKB-KW"/>
</dbReference>
<dbReference type="PANTHER" id="PTHR10535:SF0">
    <property type="entry name" value="DNA-DIRECTED RNA POLYMERASES I, II, AND III SUBUNIT RPABC1"/>
    <property type="match status" value="1"/>
</dbReference>
<evidence type="ECO:0000256" key="1">
    <source>
        <dbReference type="ARBA" id="ARBA00023163"/>
    </source>
</evidence>
<dbReference type="EMBL" id="MF405918">
    <property type="protein sequence ID" value="QKU34295.1"/>
    <property type="molecule type" value="Genomic_DNA"/>
</dbReference>
<dbReference type="PANTHER" id="PTHR10535">
    <property type="entry name" value="DNA-DIRECTED RNA POLYMERASES I, II, AND III SUBUNIT RPABC1"/>
    <property type="match status" value="1"/>
</dbReference>
<evidence type="ECO:0000259" key="2">
    <source>
        <dbReference type="Pfam" id="PF01191"/>
    </source>
</evidence>
<feature type="domain" description="RNA polymerase subunit H/Rpb5 C-terminal" evidence="2">
    <location>
        <begin position="133"/>
        <end position="204"/>
    </location>
</feature>
<dbReference type="RefSeq" id="YP_010780916.1">
    <property type="nucleotide sequence ID" value="NC_075038.1"/>
</dbReference>
<accession>A0A6N1NGJ9</accession>
<name>A0A6N1NGJ9_9VIRU</name>
<dbReference type="InterPro" id="IPR000783">
    <property type="entry name" value="RNA_pol_subH/Rpb5_C"/>
</dbReference>
<dbReference type="PIRSF" id="PIRSF000747">
    <property type="entry name" value="RPB5"/>
    <property type="match status" value="1"/>
</dbReference>
<evidence type="ECO:0000313" key="3">
    <source>
        <dbReference type="EMBL" id="QKU34295.1"/>
    </source>
</evidence>
<sequence>MEPNKTLFAVIKPDTVKTKIILDNVLTMLGNRIYIDKNGDKQPLLIVEGASKKIEDRGDGTYTIKANNGENFAIKIVFQRISATGKQSIVSEFFKEYAQYRKILIARDFNNKIADYVSKHHTQIFKEATLLSNLIDYRDQPKFELLSPSEMERFKAEYNATDYTTKKMLRSDPVAKYFALRKGDIMRIVRPSPTSGEAIDYRIIM</sequence>
<keyword evidence="1" id="KW-0804">Transcription</keyword>
<dbReference type="KEGG" id="vg:80517607"/>
<dbReference type="Pfam" id="PF01191">
    <property type="entry name" value="RNA_pol_Rpb5_C"/>
    <property type="match status" value="1"/>
</dbReference>
<dbReference type="GO" id="GO:0003899">
    <property type="term" value="F:DNA-directed RNA polymerase activity"/>
    <property type="evidence" value="ECO:0007669"/>
    <property type="project" value="InterPro"/>
</dbReference>
<organism evidence="3">
    <name type="scientific">Tupanvirus deep ocean</name>
    <dbReference type="NCBI Taxonomy" id="2126984"/>
    <lineage>
        <taxon>Viruses</taxon>
        <taxon>Varidnaviria</taxon>
        <taxon>Bamfordvirae</taxon>
        <taxon>Nucleocytoviricota</taxon>
        <taxon>Megaviricetes</taxon>
        <taxon>Imitervirales</taxon>
        <taxon>Mimiviridae</taxon>
        <taxon>Megamimivirinae</taxon>
        <taxon>Tupanvirus</taxon>
        <taxon>Tupanvirus altamarinense</taxon>
    </lineage>
</organism>
<dbReference type="InterPro" id="IPR014381">
    <property type="entry name" value="Arch_Rpo5/euc_Rpb5"/>
</dbReference>
<dbReference type="SUPFAM" id="SSF55287">
    <property type="entry name" value="RPB5-like RNA polymerase subunit"/>
    <property type="match status" value="1"/>
</dbReference>
<proteinExistence type="predicted"/>
<dbReference type="GO" id="GO:0042797">
    <property type="term" value="P:tRNA transcription by RNA polymerase III"/>
    <property type="evidence" value="ECO:0007669"/>
    <property type="project" value="TreeGrafter"/>
</dbReference>
<keyword evidence="3" id="KW-0240">DNA-directed RNA polymerase</keyword>
<dbReference type="GeneID" id="80517607"/>
<dbReference type="GO" id="GO:0006362">
    <property type="term" value="P:transcription elongation by RNA polymerase I"/>
    <property type="evidence" value="ECO:0007669"/>
    <property type="project" value="TreeGrafter"/>
</dbReference>
<reference evidence="3" key="2">
    <citation type="journal article" date="2018" name="Nat. Commun.">
        <title>Tailed giant Tupanvirus possesses the most complete translational apparatus of the known virosphere.</title>
        <authorList>
            <person name="Abrahao J."/>
            <person name="Silva L."/>
            <person name="Silva L.S."/>
            <person name="Khalil J.Y.B."/>
            <person name="Rodrigues R."/>
            <person name="Arantes T."/>
            <person name="Assis F."/>
            <person name="Boratto P."/>
            <person name="Andrade M."/>
            <person name="Kroon E.G."/>
            <person name="Ribeiro B."/>
            <person name="Bergier I."/>
            <person name="Seligmann H."/>
            <person name="Ghigo E."/>
            <person name="Colson P."/>
            <person name="Levasseur A."/>
            <person name="Kroemer G."/>
            <person name="Raoult D."/>
            <person name="La Scola B."/>
        </authorList>
    </citation>
    <scope>NUCLEOTIDE SEQUENCE [LARGE SCALE GENOMIC DNA]</scope>
    <source>
        <strain evidence="3">Deep ocean</strain>
    </source>
</reference>
<dbReference type="GO" id="GO:0006366">
    <property type="term" value="P:transcription by RNA polymerase II"/>
    <property type="evidence" value="ECO:0007669"/>
    <property type="project" value="TreeGrafter"/>
</dbReference>